<evidence type="ECO:0000313" key="1">
    <source>
        <dbReference type="EMBL" id="QFZ28027.1"/>
    </source>
</evidence>
<reference evidence="2" key="1">
    <citation type="journal article" date="2019" name="MBio">
        <title>Comparative genomics for the elucidation of multidrug resistance (MDR) in Candida lusitaniae.</title>
        <authorList>
            <person name="Kannan A."/>
            <person name="Asner S.A."/>
            <person name="Trachsel E."/>
            <person name="Kelly S."/>
            <person name="Parker J."/>
            <person name="Sanglard D."/>
        </authorList>
    </citation>
    <scope>NUCLEOTIDE SEQUENCE [LARGE SCALE GENOMIC DNA]</scope>
    <source>
        <strain evidence="2">P1</strain>
    </source>
</reference>
<sequence>MVLLNGVKYACERCIRGHRVSSCTHTDKPLTMIKPKGRPASQCPHCREQRKLKNTHSSCNCGKKGKSPGQHLASCLCHKNSHCTCPSKDKKPRPKKSSVSGPNDETDAERAAAGSGFLIEDVVMPFETEQGLLDFFGTKPEHLADKGLASMDHSYVHHQSDPSFPEPPSDAELDLMENMFPLFPLVGNCSFDNSKSLPLSPLPDDRSAGGLLGSTIQLSGSTSQINGSYSANGSSTKLGHNGLSGQNGQLNGTANQFTSNSNGHATGSNQAHSSQANSSQLGLSAGNYQSTPLHSSTSQLSSHAHASSASLASQAPYQPRPLKASASFNSYAHGARPRRPESSLSITSTSSNTSKQNLLESTHPGISKSASTTAFPPYQAMENNSSDDFNGYYDSSGATDGHSFSVLNDYDELSRNMHMGTTTPQSSLPSRQPSQSRRKTSLSMTQFIHSHNHGHLAKEHAVAPHVTSSDTEGSPRHFSPSSEQGAFKNDTGLRQVEEDVKNEEDDLEHKVKPRDETLATLLANNPGLSLAEFSEATSIPMFSEFVNPVKHA</sequence>
<accession>A0ACD0WLT9</accession>
<name>A0ACD0WLT9_CLALS</name>
<dbReference type="Proteomes" id="UP000326582">
    <property type="component" value="Chromosome 4"/>
</dbReference>
<dbReference type="EMBL" id="CP038487">
    <property type="protein sequence ID" value="QFZ28027.1"/>
    <property type="molecule type" value="Genomic_DNA"/>
</dbReference>
<protein>
    <submittedName>
        <fullName evidence="1">Copper resistance protein</fullName>
    </submittedName>
</protein>
<evidence type="ECO:0000313" key="2">
    <source>
        <dbReference type="Proteomes" id="UP000326582"/>
    </source>
</evidence>
<keyword evidence="2" id="KW-1185">Reference proteome</keyword>
<organism evidence="1 2">
    <name type="scientific">Clavispora lusitaniae</name>
    <name type="common">Candida lusitaniae</name>
    <dbReference type="NCBI Taxonomy" id="36911"/>
    <lineage>
        <taxon>Eukaryota</taxon>
        <taxon>Fungi</taxon>
        <taxon>Dikarya</taxon>
        <taxon>Ascomycota</taxon>
        <taxon>Saccharomycotina</taxon>
        <taxon>Pichiomycetes</taxon>
        <taxon>Metschnikowiaceae</taxon>
        <taxon>Clavispora</taxon>
    </lineage>
</organism>
<proteinExistence type="predicted"/>
<gene>
    <name evidence="1" type="ORF">EJF14_40049</name>
</gene>